<dbReference type="InterPro" id="IPR014990">
    <property type="entry name" value="DUF1838"/>
</dbReference>
<reference evidence="1" key="1">
    <citation type="submission" date="2019-10" db="EMBL/GenBank/DDBJ databases">
        <title>Draft genome sequece of Microseira wollei NIES-4236.</title>
        <authorList>
            <person name="Yamaguchi H."/>
            <person name="Suzuki S."/>
            <person name="Kawachi M."/>
        </authorList>
    </citation>
    <scope>NUCLEOTIDE SEQUENCE</scope>
    <source>
        <strain evidence="1">NIES-4236</strain>
    </source>
</reference>
<evidence type="ECO:0000313" key="1">
    <source>
        <dbReference type="EMBL" id="GET40553.1"/>
    </source>
</evidence>
<keyword evidence="2" id="KW-1185">Reference proteome</keyword>
<protein>
    <recommendedName>
        <fullName evidence="3">DUF1838 domain-containing protein</fullName>
    </recommendedName>
</protein>
<proteinExistence type="predicted"/>
<comment type="caution">
    <text evidence="1">The sequence shown here is derived from an EMBL/GenBank/DDBJ whole genome shotgun (WGS) entry which is preliminary data.</text>
</comment>
<dbReference type="Pfam" id="PF08894">
    <property type="entry name" value="DUF1838"/>
    <property type="match status" value="1"/>
</dbReference>
<organism evidence="1 2">
    <name type="scientific">Microseira wollei NIES-4236</name>
    <dbReference type="NCBI Taxonomy" id="2530354"/>
    <lineage>
        <taxon>Bacteria</taxon>
        <taxon>Bacillati</taxon>
        <taxon>Cyanobacteriota</taxon>
        <taxon>Cyanophyceae</taxon>
        <taxon>Oscillatoriophycideae</taxon>
        <taxon>Aerosakkonematales</taxon>
        <taxon>Aerosakkonemataceae</taxon>
        <taxon>Microseira</taxon>
    </lineage>
</organism>
<evidence type="ECO:0008006" key="3">
    <source>
        <dbReference type="Google" id="ProtNLM"/>
    </source>
</evidence>
<dbReference type="RefSeq" id="WP_226586461.1">
    <property type="nucleotide sequence ID" value="NZ_BLAY01000093.1"/>
</dbReference>
<sequence>MINEVKEFDTKQWVKARASLDGNQSFLTWTGSIYAFVPNEKKRRLFGIAGMSVSRCIANPDDTWEFTSRELTYYLDPSTGEIMHKWENPWTGETLTVMHVANNPVEGHFKGTFPAQVNGKITTFVFDLFSTYPNPLAEEPKFAEYSPQATYQAAELFKLTVPTQELLDPEVVSVSKMLISWDRIGPWVPWMKMGNRPGHLIYSANGLKVKDITELPQVLQDEINTRVPLYKNAPKAPLDSDMTSWTYFKKHFDAYLAGERFPLPAGED</sequence>
<evidence type="ECO:0000313" key="2">
    <source>
        <dbReference type="Proteomes" id="UP001050975"/>
    </source>
</evidence>
<dbReference type="Proteomes" id="UP001050975">
    <property type="component" value="Unassembled WGS sequence"/>
</dbReference>
<accession>A0AAV3XDE7</accession>
<dbReference type="EMBL" id="BLAY01000093">
    <property type="protein sequence ID" value="GET40553.1"/>
    <property type="molecule type" value="Genomic_DNA"/>
</dbReference>
<name>A0AAV3XDE7_9CYAN</name>
<gene>
    <name evidence="1" type="ORF">MiSe_53630</name>
</gene>
<dbReference type="AlphaFoldDB" id="A0AAV3XDE7"/>